<gene>
    <name evidence="1" type="ORF">BSK56_11925</name>
</gene>
<name>A0ABX3HC11_PAEBO</name>
<keyword evidence="2" id="KW-1185">Reference proteome</keyword>
<dbReference type="RefSeq" id="WP_076110723.1">
    <property type="nucleotide sequence ID" value="NZ_MPTB01000013.1"/>
</dbReference>
<dbReference type="EMBL" id="MPTB01000013">
    <property type="protein sequence ID" value="OMD48015.1"/>
    <property type="molecule type" value="Genomic_DNA"/>
</dbReference>
<organism evidence="1 2">
    <name type="scientific">Paenibacillus borealis</name>
    <dbReference type="NCBI Taxonomy" id="160799"/>
    <lineage>
        <taxon>Bacteria</taxon>
        <taxon>Bacillati</taxon>
        <taxon>Bacillota</taxon>
        <taxon>Bacilli</taxon>
        <taxon>Bacillales</taxon>
        <taxon>Paenibacillaceae</taxon>
        <taxon>Paenibacillus</taxon>
    </lineage>
</organism>
<reference evidence="1 2" key="1">
    <citation type="submission" date="2016-10" db="EMBL/GenBank/DDBJ databases">
        <title>Paenibacillus species isolates.</title>
        <authorList>
            <person name="Beno S.M."/>
        </authorList>
    </citation>
    <scope>NUCLEOTIDE SEQUENCE [LARGE SCALE GENOMIC DNA]</scope>
    <source>
        <strain evidence="1 2">FSL H7-0744</strain>
    </source>
</reference>
<evidence type="ECO:0000313" key="2">
    <source>
        <dbReference type="Proteomes" id="UP000187412"/>
    </source>
</evidence>
<sequence length="72" mass="8008">MLIDKNRFEEMADNASKEQTCICLDPRAQYSALENNIFVDVNDAVKSYDTNNRIEDNSLTSSSLIAVGSGFN</sequence>
<dbReference type="Proteomes" id="UP000187412">
    <property type="component" value="Unassembled WGS sequence"/>
</dbReference>
<accession>A0ABX3HC11</accession>
<proteinExistence type="predicted"/>
<evidence type="ECO:0000313" key="1">
    <source>
        <dbReference type="EMBL" id="OMD48015.1"/>
    </source>
</evidence>
<protein>
    <submittedName>
        <fullName evidence="1">Uncharacterized protein</fullName>
    </submittedName>
</protein>
<comment type="caution">
    <text evidence="1">The sequence shown here is derived from an EMBL/GenBank/DDBJ whole genome shotgun (WGS) entry which is preliminary data.</text>
</comment>